<dbReference type="InterPro" id="IPR057499">
    <property type="entry name" value="Kelch_FKB95"/>
</dbReference>
<dbReference type="InterPro" id="IPR006652">
    <property type="entry name" value="Kelch_1"/>
</dbReference>
<dbReference type="HOGENOM" id="CLU_491238_0_0_1"/>
<name>A0A0D2ZSB0_BRAOL</name>
<evidence type="ECO:0000256" key="1">
    <source>
        <dbReference type="SAM" id="MobiDB-lite"/>
    </source>
</evidence>
<dbReference type="EnsemblPlants" id="Bo00927s040.1">
    <property type="protein sequence ID" value="Bo00927s040.1"/>
    <property type="gene ID" value="Bo00927s040"/>
</dbReference>
<dbReference type="PROSITE" id="PS50181">
    <property type="entry name" value="FBOX"/>
    <property type="match status" value="2"/>
</dbReference>
<protein>
    <recommendedName>
        <fullName evidence="2">F-box domain-containing protein</fullName>
    </recommendedName>
</protein>
<evidence type="ECO:0000313" key="4">
    <source>
        <dbReference type="Proteomes" id="UP000032141"/>
    </source>
</evidence>
<dbReference type="Pfam" id="PF00646">
    <property type="entry name" value="F-box"/>
    <property type="match status" value="2"/>
</dbReference>
<dbReference type="InterPro" id="IPR001810">
    <property type="entry name" value="F-box_dom"/>
</dbReference>
<sequence>MTNNPIAPPPPAKKRKTSLSSIPDDFIVNVLARISISQYRSLCLVSKNFYSLLSSPDIYFARSLIGITDARLYVCLRLPTPSSSSHRHRWFNLGYRQGQLSLVPVRTLSSSPDRLNSTSVAVHSEIYQISCRAVRVLDCRSRTWRPAPDMMVARKHARSYFLDDKIYVIGGCKENWGEVFDLKTQNWKPLPKPPSDHDHKGVVYGGRLYAFTMNKNKNYAYDPKEERWVQEAGFVGLGRITGPLCVIGNEIFAEHDRKYTWYNPMNGKQQVIDGLNDVYKKRANNYRTIQLVNHGGKLVILWNETRRKRKRLWCAVVSLEERSTPLGTRMRGKVGVYSKESMTNNPIAPPPPAKKRKTSLSSIPDDFIVNVLARISISQYRSLCLVSKNFYSLLSSPDIYFARSLIGITDARLYVCLRLPTPSSSHRHRWFNLGYRQGQLSLVPVRTLSSSPDRLNSTSVAVHSEIYQISCRAVRVLDCRSRTWRPAPDMMVARKHARSYFLDDKIYVIGGCKENWGEVFDLKTQNWKPLPKPPSDHDHKGVVYGFMEEGYTLSP</sequence>
<dbReference type="InterPro" id="IPR015915">
    <property type="entry name" value="Kelch-typ_b-propeller"/>
</dbReference>
<proteinExistence type="predicted"/>
<feature type="domain" description="F-box" evidence="2">
    <location>
        <begin position="357"/>
        <end position="404"/>
    </location>
</feature>
<reference evidence="3" key="1">
    <citation type="journal article" date="2014" name="Genome Biol.">
        <title>Transcriptome and methylome profiling reveals relics of genome dominance in the mesopolyploid Brassica oleracea.</title>
        <authorList>
            <person name="Parkin I.A."/>
            <person name="Koh C."/>
            <person name="Tang H."/>
            <person name="Robinson S.J."/>
            <person name="Kagale S."/>
            <person name="Clarke W.E."/>
            <person name="Town C.D."/>
            <person name="Nixon J."/>
            <person name="Krishnakumar V."/>
            <person name="Bidwell S.L."/>
            <person name="Denoeud F."/>
            <person name="Belcram H."/>
            <person name="Links M.G."/>
            <person name="Just J."/>
            <person name="Clarke C."/>
            <person name="Bender T."/>
            <person name="Huebert T."/>
            <person name="Mason A.S."/>
            <person name="Pires J.C."/>
            <person name="Barker G."/>
            <person name="Moore J."/>
            <person name="Walley P.G."/>
            <person name="Manoli S."/>
            <person name="Batley J."/>
            <person name="Edwards D."/>
            <person name="Nelson M.N."/>
            <person name="Wang X."/>
            <person name="Paterson A.H."/>
            <person name="King G."/>
            <person name="Bancroft I."/>
            <person name="Chalhoub B."/>
            <person name="Sharpe A.G."/>
        </authorList>
    </citation>
    <scope>NUCLEOTIDE SEQUENCE [LARGE SCALE GENOMIC DNA]</scope>
    <source>
        <strain evidence="3">cv. TO1000</strain>
    </source>
</reference>
<reference evidence="3" key="2">
    <citation type="submission" date="2015-06" db="UniProtKB">
        <authorList>
            <consortium name="EnsemblPlants"/>
        </authorList>
    </citation>
    <scope>IDENTIFICATION</scope>
</reference>
<dbReference type="eggNOG" id="KOG1072">
    <property type="taxonomic scope" value="Eukaryota"/>
</dbReference>
<dbReference type="Gramene" id="Bo00927s040.1">
    <property type="protein sequence ID" value="Bo00927s040.1"/>
    <property type="gene ID" value="Bo00927s040"/>
</dbReference>
<evidence type="ECO:0000313" key="3">
    <source>
        <dbReference type="EnsemblPlants" id="Bo00927s040.1"/>
    </source>
</evidence>
<dbReference type="Pfam" id="PF25210">
    <property type="entry name" value="Kelch_FKB95"/>
    <property type="match status" value="2"/>
</dbReference>
<evidence type="ECO:0000259" key="2">
    <source>
        <dbReference type="PROSITE" id="PS50181"/>
    </source>
</evidence>
<dbReference type="SUPFAM" id="SSF117281">
    <property type="entry name" value="Kelch motif"/>
    <property type="match status" value="2"/>
</dbReference>
<dbReference type="SUPFAM" id="SSF81383">
    <property type="entry name" value="F-box domain"/>
    <property type="match status" value="2"/>
</dbReference>
<dbReference type="PANTHER" id="PTHR24414">
    <property type="entry name" value="F-BOX/KELCH-REPEAT PROTEIN SKIP4"/>
    <property type="match status" value="1"/>
</dbReference>
<feature type="region of interest" description="Disordered" evidence="1">
    <location>
        <begin position="340"/>
        <end position="359"/>
    </location>
</feature>
<dbReference type="OMA" id="WHMCPRE"/>
<keyword evidence="4" id="KW-1185">Reference proteome</keyword>
<accession>A0A0D2ZSB0</accession>
<dbReference type="PANTHER" id="PTHR24414:SF161">
    <property type="entry name" value="F-BOX DOMAIN-CONTAINING PROTEIN"/>
    <property type="match status" value="1"/>
</dbReference>
<dbReference type="Proteomes" id="UP000032141">
    <property type="component" value="Unassembled WGS sequence"/>
</dbReference>
<dbReference type="SMART" id="SM00612">
    <property type="entry name" value="Kelch"/>
    <property type="match status" value="4"/>
</dbReference>
<organism evidence="3 4">
    <name type="scientific">Brassica oleracea var. oleracea</name>
    <dbReference type="NCBI Taxonomy" id="109376"/>
    <lineage>
        <taxon>Eukaryota</taxon>
        <taxon>Viridiplantae</taxon>
        <taxon>Streptophyta</taxon>
        <taxon>Embryophyta</taxon>
        <taxon>Tracheophyta</taxon>
        <taxon>Spermatophyta</taxon>
        <taxon>Magnoliopsida</taxon>
        <taxon>eudicotyledons</taxon>
        <taxon>Gunneridae</taxon>
        <taxon>Pentapetalae</taxon>
        <taxon>rosids</taxon>
        <taxon>malvids</taxon>
        <taxon>Brassicales</taxon>
        <taxon>Brassicaceae</taxon>
        <taxon>Brassiceae</taxon>
        <taxon>Brassica</taxon>
    </lineage>
</organism>
<dbReference type="InterPro" id="IPR050354">
    <property type="entry name" value="F-box/kelch-repeat_ARATH"/>
</dbReference>
<dbReference type="Gene3D" id="2.120.10.80">
    <property type="entry name" value="Kelch-type beta propeller"/>
    <property type="match status" value="2"/>
</dbReference>
<dbReference type="InterPro" id="IPR036047">
    <property type="entry name" value="F-box-like_dom_sf"/>
</dbReference>
<dbReference type="SMART" id="SM00256">
    <property type="entry name" value="FBOX"/>
    <property type="match status" value="2"/>
</dbReference>
<dbReference type="AlphaFoldDB" id="A0A0D2ZSB0"/>
<feature type="domain" description="F-box" evidence="2">
    <location>
        <begin position="16"/>
        <end position="63"/>
    </location>
</feature>